<dbReference type="InterPro" id="IPR015421">
    <property type="entry name" value="PyrdxlP-dep_Trfase_major"/>
</dbReference>
<dbReference type="Pfam" id="PF00464">
    <property type="entry name" value="SHMT"/>
    <property type="match status" value="1"/>
</dbReference>
<evidence type="ECO:0000256" key="1">
    <source>
        <dbReference type="ARBA" id="ARBA00001933"/>
    </source>
</evidence>
<keyword evidence="5" id="KW-1185">Reference proteome</keyword>
<evidence type="ECO:0000313" key="4">
    <source>
        <dbReference type="EMBL" id="NDV85441.1"/>
    </source>
</evidence>
<dbReference type="SUPFAM" id="SSF53383">
    <property type="entry name" value="PLP-dependent transferases"/>
    <property type="match status" value="1"/>
</dbReference>
<dbReference type="Proteomes" id="UP000476332">
    <property type="component" value="Unassembled WGS sequence"/>
</dbReference>
<keyword evidence="4" id="KW-0808">Transferase</keyword>
<comment type="caution">
    <text evidence="4">The sequence shown here is derived from an EMBL/GenBank/DDBJ whole genome shotgun (WGS) entry which is preliminary data.</text>
</comment>
<dbReference type="Gene3D" id="3.40.640.10">
    <property type="entry name" value="Type I PLP-dependent aspartate aminotransferase-like (Major domain)"/>
    <property type="match status" value="1"/>
</dbReference>
<dbReference type="InterPro" id="IPR015422">
    <property type="entry name" value="PyrdxlP-dep_Trfase_small"/>
</dbReference>
<dbReference type="PANTHER" id="PTHR11680">
    <property type="entry name" value="SERINE HYDROXYMETHYLTRANSFERASE"/>
    <property type="match status" value="1"/>
</dbReference>
<dbReference type="RefSeq" id="WP_163042171.1">
    <property type="nucleotide sequence ID" value="NZ_JAAAMJ010000001.1"/>
</dbReference>
<dbReference type="PANTHER" id="PTHR11680:SF35">
    <property type="entry name" value="SERINE HYDROXYMETHYLTRANSFERASE 1"/>
    <property type="match status" value="1"/>
</dbReference>
<reference evidence="4 5" key="1">
    <citation type="submission" date="2020-01" db="EMBL/GenBank/DDBJ databases">
        <title>Genomes of bacteria type strains.</title>
        <authorList>
            <person name="Chen J."/>
            <person name="Zhu S."/>
            <person name="Chen J."/>
        </authorList>
    </citation>
    <scope>NUCLEOTIDE SEQUENCE [LARGE SCALE GENOMIC DNA]</scope>
    <source>
        <strain evidence="4 5">KCTC 52919</strain>
    </source>
</reference>
<gene>
    <name evidence="4" type="ORF">GTW51_01875</name>
</gene>
<comment type="cofactor">
    <cofactor evidence="1">
        <name>pyridoxal 5'-phosphate</name>
        <dbReference type="ChEBI" id="CHEBI:597326"/>
    </cofactor>
</comment>
<evidence type="ECO:0000256" key="2">
    <source>
        <dbReference type="ARBA" id="ARBA00022898"/>
    </source>
</evidence>
<dbReference type="GO" id="GO:0019264">
    <property type="term" value="P:glycine biosynthetic process from serine"/>
    <property type="evidence" value="ECO:0007669"/>
    <property type="project" value="TreeGrafter"/>
</dbReference>
<dbReference type="InterPro" id="IPR015424">
    <property type="entry name" value="PyrdxlP-dep_Trfase"/>
</dbReference>
<dbReference type="GO" id="GO:0005737">
    <property type="term" value="C:cytoplasm"/>
    <property type="evidence" value="ECO:0007669"/>
    <property type="project" value="TreeGrafter"/>
</dbReference>
<proteinExistence type="predicted"/>
<dbReference type="GO" id="GO:0046653">
    <property type="term" value="P:tetrahydrofolate metabolic process"/>
    <property type="evidence" value="ECO:0007669"/>
    <property type="project" value="TreeGrafter"/>
</dbReference>
<organism evidence="4 5">
    <name type="scientific">Aurantimonas aggregata</name>
    <dbReference type="NCBI Taxonomy" id="2047720"/>
    <lineage>
        <taxon>Bacteria</taxon>
        <taxon>Pseudomonadati</taxon>
        <taxon>Pseudomonadota</taxon>
        <taxon>Alphaproteobacteria</taxon>
        <taxon>Hyphomicrobiales</taxon>
        <taxon>Aurantimonadaceae</taxon>
        <taxon>Aurantimonas</taxon>
    </lineage>
</organism>
<feature type="domain" description="Serine hydroxymethyltransferase-like" evidence="3">
    <location>
        <begin position="18"/>
        <end position="249"/>
    </location>
</feature>
<dbReference type="GO" id="GO:0008168">
    <property type="term" value="F:methyltransferase activity"/>
    <property type="evidence" value="ECO:0007669"/>
    <property type="project" value="UniProtKB-KW"/>
</dbReference>
<evidence type="ECO:0000313" key="5">
    <source>
        <dbReference type="Proteomes" id="UP000476332"/>
    </source>
</evidence>
<dbReference type="AlphaFoldDB" id="A0A6L9MCL0"/>
<dbReference type="GO" id="GO:0004372">
    <property type="term" value="F:glycine hydroxymethyltransferase activity"/>
    <property type="evidence" value="ECO:0007669"/>
    <property type="project" value="TreeGrafter"/>
</dbReference>
<evidence type="ECO:0000259" key="3">
    <source>
        <dbReference type="Pfam" id="PF00464"/>
    </source>
</evidence>
<keyword evidence="4" id="KW-0489">Methyltransferase</keyword>
<name>A0A6L9MCL0_9HYPH</name>
<dbReference type="GO" id="GO:0030170">
    <property type="term" value="F:pyridoxal phosphate binding"/>
    <property type="evidence" value="ECO:0007669"/>
    <property type="project" value="TreeGrafter"/>
</dbReference>
<dbReference type="GO" id="GO:0032259">
    <property type="term" value="P:methylation"/>
    <property type="evidence" value="ECO:0007669"/>
    <property type="project" value="UniProtKB-KW"/>
</dbReference>
<sequence>MTRTDRFDDIAGSAADDLQAELAERVRGEAHRLRHERLILYAGANILTPALESAFDATLSLMPYMGPPHDKEQPGSDFAASLEILTSRLACEVFEAAWADCRLPSCTIANLAVFACFTTPGDTILAPAASDGGHLSQRRGGTPSLFGLDIVDLPFDAAGQCLDAPAAAALIRAHRPRLVMLGRSVMLGPDTLEPVVSAARETGALTVYDLSHVAGLAAGGVFPNPLRAGVDLLTMSTYKTLAGPTGAIVAGTDPEMGARFAAFVDGALLANQDLSRLPALAGALAEFRDGGTYARRTVDLATSLKAALAAAGLPVLLPEAPAQSHQVVVPIGDLDATKAAMAALERGHLLVGRCPVPGEPGSHGLRFGSQLAARIGMAPVSLTAVAEAVATLLHTTRAAGRAPTDDHEAVLACRRAVMAALATTAPG</sequence>
<dbReference type="EMBL" id="JAAAMJ010000001">
    <property type="protein sequence ID" value="NDV85441.1"/>
    <property type="molecule type" value="Genomic_DNA"/>
</dbReference>
<accession>A0A6L9MCL0</accession>
<dbReference type="Gene3D" id="3.90.1150.10">
    <property type="entry name" value="Aspartate Aminotransferase, domain 1"/>
    <property type="match status" value="1"/>
</dbReference>
<protein>
    <submittedName>
        <fullName evidence="4">Glycine hydroxymethyltransferase</fullName>
    </submittedName>
</protein>
<dbReference type="InterPro" id="IPR049943">
    <property type="entry name" value="Ser_HO-MeTrfase-like"/>
</dbReference>
<dbReference type="InterPro" id="IPR039429">
    <property type="entry name" value="SHMT-like_dom"/>
</dbReference>
<keyword evidence="2" id="KW-0663">Pyridoxal phosphate</keyword>